<dbReference type="InterPro" id="IPR039565">
    <property type="entry name" value="BamD-like"/>
</dbReference>
<evidence type="ECO:0000313" key="8">
    <source>
        <dbReference type="EMBL" id="OZI38375.1"/>
    </source>
</evidence>
<keyword evidence="5" id="KW-0449">Lipoprotein</keyword>
<keyword evidence="2 6" id="KW-0472">Membrane</keyword>
<evidence type="ECO:0000313" key="9">
    <source>
        <dbReference type="Proteomes" id="UP000216020"/>
    </source>
</evidence>
<keyword evidence="3" id="KW-0564">Palmitate</keyword>
<protein>
    <recommendedName>
        <fullName evidence="6">Outer membrane protein assembly factor BamD</fullName>
    </recommendedName>
</protein>
<keyword evidence="1 6" id="KW-0732">Signal</keyword>
<evidence type="ECO:0000256" key="2">
    <source>
        <dbReference type="ARBA" id="ARBA00023136"/>
    </source>
</evidence>
<dbReference type="NCBIfam" id="TIGR03302">
    <property type="entry name" value="OM_YfiO"/>
    <property type="match status" value="1"/>
</dbReference>
<dbReference type="InterPro" id="IPR017689">
    <property type="entry name" value="BamD"/>
</dbReference>
<dbReference type="InterPro" id="IPR011990">
    <property type="entry name" value="TPR-like_helical_dom_sf"/>
</dbReference>
<evidence type="ECO:0000256" key="1">
    <source>
        <dbReference type="ARBA" id="ARBA00022729"/>
    </source>
</evidence>
<gene>
    <name evidence="6" type="primary">bamD</name>
    <name evidence="8" type="ORF">CAL29_08680</name>
</gene>
<sequence length="301" mass="34083">METNHIIDRSHANTKETTVVILRVPAHSIHASRFGSVARTFFALLFTLVLAACGTTSAKYDKTAGWSAEQLYADGKQEMSAGNWKDARERMTAVESRYPFGVYAQQALIDVAYINWKDGENEQALAAIDRFQQLYPNHPGTDYVLYLKGLINFTPASAFMTSVTGQDPSERDPKGLRASYDAFTELINRFPDSKYVPDAKQRMAWLVNAIAMNEVHVARYYYERGAYVAAANRAQTVITDFEGAPAAEEALYIMVLAYDKLNMPDLKNDAQRVLDRNYPNSKFPQQGFKVDKAWWDPWGWF</sequence>
<keyword evidence="9" id="KW-1185">Reference proteome</keyword>
<comment type="subunit">
    <text evidence="6">Part of the Bam complex.</text>
</comment>
<evidence type="ECO:0000256" key="4">
    <source>
        <dbReference type="ARBA" id="ARBA00023237"/>
    </source>
</evidence>
<evidence type="ECO:0000256" key="5">
    <source>
        <dbReference type="ARBA" id="ARBA00023288"/>
    </source>
</evidence>
<dbReference type="Gene3D" id="1.25.40.10">
    <property type="entry name" value="Tetratricopeptide repeat domain"/>
    <property type="match status" value="1"/>
</dbReference>
<dbReference type="GO" id="GO:0043165">
    <property type="term" value="P:Gram-negative-bacterium-type cell outer membrane assembly"/>
    <property type="evidence" value="ECO:0007669"/>
    <property type="project" value="UniProtKB-UniRule"/>
</dbReference>
<evidence type="ECO:0000256" key="6">
    <source>
        <dbReference type="HAMAP-Rule" id="MF_00922"/>
    </source>
</evidence>
<keyword evidence="4 6" id="KW-0998">Cell outer membrane</keyword>
<organism evidence="8 9">
    <name type="scientific">Bordetella genomosp. 10</name>
    <dbReference type="NCBI Taxonomy" id="1416804"/>
    <lineage>
        <taxon>Bacteria</taxon>
        <taxon>Pseudomonadati</taxon>
        <taxon>Pseudomonadota</taxon>
        <taxon>Betaproteobacteria</taxon>
        <taxon>Burkholderiales</taxon>
        <taxon>Alcaligenaceae</taxon>
        <taxon>Bordetella</taxon>
    </lineage>
</organism>
<comment type="function">
    <text evidence="6">Part of the outer membrane protein assembly complex, which is involved in assembly and insertion of beta-barrel proteins into the outer membrane.</text>
</comment>
<comment type="caution">
    <text evidence="8">The sequence shown here is derived from an EMBL/GenBank/DDBJ whole genome shotgun (WGS) entry which is preliminary data.</text>
</comment>
<dbReference type="SUPFAM" id="SSF48452">
    <property type="entry name" value="TPR-like"/>
    <property type="match status" value="1"/>
</dbReference>
<evidence type="ECO:0000259" key="7">
    <source>
        <dbReference type="Pfam" id="PF13525"/>
    </source>
</evidence>
<comment type="similarity">
    <text evidence="6">Belongs to the BamD family.</text>
</comment>
<evidence type="ECO:0000256" key="3">
    <source>
        <dbReference type="ARBA" id="ARBA00023139"/>
    </source>
</evidence>
<dbReference type="PANTHER" id="PTHR37423">
    <property type="entry name" value="SOLUBLE LYTIC MUREIN TRANSGLYCOSYLASE-RELATED"/>
    <property type="match status" value="1"/>
</dbReference>
<dbReference type="HAMAP" id="MF_00922">
    <property type="entry name" value="OM_assembly_BamD"/>
    <property type="match status" value="1"/>
</dbReference>
<feature type="domain" description="Outer membrane lipoprotein BamD-like" evidence="7">
    <location>
        <begin position="68"/>
        <end position="271"/>
    </location>
</feature>
<dbReference type="CDD" id="cd15830">
    <property type="entry name" value="BamD"/>
    <property type="match status" value="1"/>
</dbReference>
<dbReference type="OrthoDB" id="9779191at2"/>
<comment type="subcellular location">
    <subcellularLocation>
        <location evidence="6">Cell outer membrane</location>
    </subcellularLocation>
</comment>
<dbReference type="GO" id="GO:0051205">
    <property type="term" value="P:protein insertion into membrane"/>
    <property type="evidence" value="ECO:0007669"/>
    <property type="project" value="UniProtKB-UniRule"/>
</dbReference>
<accession>A0A261SMK0</accession>
<dbReference type="Proteomes" id="UP000216020">
    <property type="component" value="Unassembled WGS sequence"/>
</dbReference>
<dbReference type="EMBL" id="NEVM01000001">
    <property type="protein sequence ID" value="OZI38375.1"/>
    <property type="molecule type" value="Genomic_DNA"/>
</dbReference>
<name>A0A261SMK0_9BORD</name>
<dbReference type="PANTHER" id="PTHR37423:SF1">
    <property type="entry name" value="OUTER MEMBRANE PROTEIN ASSEMBLY FACTOR BAMD"/>
    <property type="match status" value="1"/>
</dbReference>
<reference evidence="9" key="1">
    <citation type="submission" date="2017-05" db="EMBL/GenBank/DDBJ databases">
        <title>Complete and WGS of Bordetella genogroups.</title>
        <authorList>
            <person name="Spilker T."/>
            <person name="Lipuma J."/>
        </authorList>
    </citation>
    <scope>NUCLEOTIDE SEQUENCE [LARGE SCALE GENOMIC DNA]</scope>
    <source>
        <strain evidence="9">AU16122</strain>
    </source>
</reference>
<proteinExistence type="inferred from homology"/>
<dbReference type="Pfam" id="PF13525">
    <property type="entry name" value="YfiO"/>
    <property type="match status" value="1"/>
</dbReference>
<dbReference type="GO" id="GO:1990063">
    <property type="term" value="C:Bam protein complex"/>
    <property type="evidence" value="ECO:0007669"/>
    <property type="project" value="TreeGrafter"/>
</dbReference>
<dbReference type="AlphaFoldDB" id="A0A261SMK0"/>